<evidence type="ECO:0000313" key="1">
    <source>
        <dbReference type="EMBL" id="KAG5602289.1"/>
    </source>
</evidence>
<comment type="caution">
    <text evidence="1">The sequence shown here is derived from an EMBL/GenBank/DDBJ whole genome shotgun (WGS) entry which is preliminary data.</text>
</comment>
<reference evidence="1 2" key="1">
    <citation type="submission" date="2020-09" db="EMBL/GenBank/DDBJ databases">
        <title>De no assembly of potato wild relative species, Solanum commersonii.</title>
        <authorList>
            <person name="Cho K."/>
        </authorList>
    </citation>
    <scope>NUCLEOTIDE SEQUENCE [LARGE SCALE GENOMIC DNA]</scope>
    <source>
        <strain evidence="1">LZ3.2</strain>
        <tissue evidence="1">Leaf</tissue>
    </source>
</reference>
<sequence length="111" mass="12890">MQNDALFYMHTNGTSLLSAANQRHLWPTCTIGCATRLNVIPAPYHFQSCDLELKWKTLESTLDMRSYVWQVLWFCHVMSLEVKVLRSMLERGKQSTMHFHSAKSNDITDIL</sequence>
<name>A0A9J5YPA6_SOLCO</name>
<protein>
    <submittedName>
        <fullName evidence="1">Uncharacterized protein</fullName>
    </submittedName>
</protein>
<evidence type="ECO:0000313" key="2">
    <source>
        <dbReference type="Proteomes" id="UP000824120"/>
    </source>
</evidence>
<proteinExistence type="predicted"/>
<accession>A0A9J5YPA6</accession>
<gene>
    <name evidence="1" type="ORF">H5410_033659</name>
</gene>
<keyword evidence="2" id="KW-1185">Reference proteome</keyword>
<organism evidence="1 2">
    <name type="scientific">Solanum commersonii</name>
    <name type="common">Commerson's wild potato</name>
    <name type="synonym">Commerson's nightshade</name>
    <dbReference type="NCBI Taxonomy" id="4109"/>
    <lineage>
        <taxon>Eukaryota</taxon>
        <taxon>Viridiplantae</taxon>
        <taxon>Streptophyta</taxon>
        <taxon>Embryophyta</taxon>
        <taxon>Tracheophyta</taxon>
        <taxon>Spermatophyta</taxon>
        <taxon>Magnoliopsida</taxon>
        <taxon>eudicotyledons</taxon>
        <taxon>Gunneridae</taxon>
        <taxon>Pentapetalae</taxon>
        <taxon>asterids</taxon>
        <taxon>lamiids</taxon>
        <taxon>Solanales</taxon>
        <taxon>Solanaceae</taxon>
        <taxon>Solanoideae</taxon>
        <taxon>Solaneae</taxon>
        <taxon>Solanum</taxon>
    </lineage>
</organism>
<dbReference type="Proteomes" id="UP000824120">
    <property type="component" value="Chromosome 6"/>
</dbReference>
<dbReference type="AlphaFoldDB" id="A0A9J5YPA6"/>
<dbReference type="EMBL" id="JACXVP010000006">
    <property type="protein sequence ID" value="KAG5602289.1"/>
    <property type="molecule type" value="Genomic_DNA"/>
</dbReference>